<proteinExistence type="predicted"/>
<protein>
    <submittedName>
        <fullName evidence="2">Unannotated protein</fullName>
    </submittedName>
</protein>
<gene>
    <name evidence="2" type="ORF">UFOPK1392_01375</name>
    <name evidence="3" type="ORF">UFOPK3733_01871</name>
</gene>
<sequence>MRVAPIDLFHRTGETASPEIHRIAAQTVQTKSPHWVSPPAKPAGMSTKIRRRVGRSRVSLRGIGGEGWPKQSPPVPDPAFLLGELANLLRPGGILVLEVPNFDSDDARGLRADWTYADRDEHRVHFTPDGLTKLVTAAGLQVEHAVQFSSSVYESPERTLELRNAAPLEHVAWPSPDLMRIIARAPILPAPS</sequence>
<dbReference type="AlphaFoldDB" id="A0A6J5YIX6"/>
<feature type="region of interest" description="Disordered" evidence="1">
    <location>
        <begin position="28"/>
        <end position="51"/>
    </location>
</feature>
<dbReference type="SUPFAM" id="SSF53335">
    <property type="entry name" value="S-adenosyl-L-methionine-dependent methyltransferases"/>
    <property type="match status" value="1"/>
</dbReference>
<evidence type="ECO:0000256" key="1">
    <source>
        <dbReference type="SAM" id="MobiDB-lite"/>
    </source>
</evidence>
<dbReference type="InterPro" id="IPR029063">
    <property type="entry name" value="SAM-dependent_MTases_sf"/>
</dbReference>
<dbReference type="EMBL" id="CAEMXZ010000057">
    <property type="protein sequence ID" value="CAB4323619.1"/>
    <property type="molecule type" value="Genomic_DNA"/>
</dbReference>
<evidence type="ECO:0000313" key="3">
    <source>
        <dbReference type="EMBL" id="CAB4950944.1"/>
    </source>
</evidence>
<organism evidence="2">
    <name type="scientific">freshwater metagenome</name>
    <dbReference type="NCBI Taxonomy" id="449393"/>
    <lineage>
        <taxon>unclassified sequences</taxon>
        <taxon>metagenomes</taxon>
        <taxon>ecological metagenomes</taxon>
    </lineage>
</organism>
<accession>A0A6J5YIX6</accession>
<evidence type="ECO:0000313" key="2">
    <source>
        <dbReference type="EMBL" id="CAB4323619.1"/>
    </source>
</evidence>
<dbReference type="EMBL" id="CAFBNC010000125">
    <property type="protein sequence ID" value="CAB4950944.1"/>
    <property type="molecule type" value="Genomic_DNA"/>
</dbReference>
<dbReference type="Gene3D" id="3.40.50.150">
    <property type="entry name" value="Vaccinia Virus protein VP39"/>
    <property type="match status" value="1"/>
</dbReference>
<reference evidence="2" key="1">
    <citation type="submission" date="2020-05" db="EMBL/GenBank/DDBJ databases">
        <authorList>
            <person name="Chiriac C."/>
            <person name="Salcher M."/>
            <person name="Ghai R."/>
            <person name="Kavagutti S V."/>
        </authorList>
    </citation>
    <scope>NUCLEOTIDE SEQUENCE</scope>
</reference>
<dbReference type="Pfam" id="PF13489">
    <property type="entry name" value="Methyltransf_23"/>
    <property type="match status" value="1"/>
</dbReference>
<name>A0A6J5YIX6_9ZZZZ</name>